<dbReference type="InterPro" id="IPR002694">
    <property type="entry name" value="Znf_CHC2"/>
</dbReference>
<evidence type="ECO:0000313" key="16">
    <source>
        <dbReference type="EMBL" id="MCR0233067.1"/>
    </source>
</evidence>
<name>A0AAP2XRW9_CLOIN</name>
<dbReference type="FunFam" id="3.90.580.10:FF:000001">
    <property type="entry name" value="DNA primase"/>
    <property type="match status" value="1"/>
</dbReference>
<dbReference type="SMART" id="SM00400">
    <property type="entry name" value="ZnF_CHCC"/>
    <property type="match status" value="1"/>
</dbReference>
<dbReference type="GO" id="GO:0003677">
    <property type="term" value="F:DNA binding"/>
    <property type="evidence" value="ECO:0007669"/>
    <property type="project" value="UniProtKB-KW"/>
</dbReference>
<dbReference type="Gene3D" id="3.90.580.10">
    <property type="entry name" value="Zinc finger, CHC2-type domain"/>
    <property type="match status" value="1"/>
</dbReference>
<evidence type="ECO:0000256" key="3">
    <source>
        <dbReference type="ARBA" id="ARBA00022679"/>
    </source>
</evidence>
<dbReference type="Proteomes" id="UP001203972">
    <property type="component" value="Unassembled WGS sequence"/>
</dbReference>
<keyword evidence="4 12" id="KW-0548">Nucleotidyltransferase</keyword>
<dbReference type="PANTHER" id="PTHR30313:SF2">
    <property type="entry name" value="DNA PRIMASE"/>
    <property type="match status" value="1"/>
</dbReference>
<dbReference type="RefSeq" id="WP_224721014.1">
    <property type="nucleotide sequence ID" value="NZ_JAJTIK010000007.1"/>
</dbReference>
<dbReference type="GO" id="GO:0003899">
    <property type="term" value="F:DNA-directed RNA polymerase activity"/>
    <property type="evidence" value="ECO:0007669"/>
    <property type="project" value="UniProtKB-UniRule"/>
</dbReference>
<keyword evidence="2 12" id="KW-0639">Primosome</keyword>
<reference evidence="16" key="1">
    <citation type="journal article" date="2022" name="Clin. Infect. Dis.">
        <title>Association between Clostridium innocuum and antibiotic-associated diarrhea in adults and children: A cross-sectional study and comparative genomics analysis.</title>
        <authorList>
            <person name="Cherny K.E."/>
            <person name="Muscat E.B."/>
            <person name="Balaji A."/>
            <person name="Mukherjee J."/>
            <person name="Ozer E.A."/>
            <person name="Angarone M.P."/>
            <person name="Hauser A.R."/>
            <person name="Sichel J.S."/>
            <person name="Amponsah E."/>
            <person name="Kociolek L.K."/>
        </authorList>
    </citation>
    <scope>NUCLEOTIDE SEQUENCE</scope>
    <source>
        <strain evidence="16">NU1-AC-029v</strain>
    </source>
</reference>
<evidence type="ECO:0000256" key="8">
    <source>
        <dbReference type="ARBA" id="ARBA00022833"/>
    </source>
</evidence>
<evidence type="ECO:0000256" key="1">
    <source>
        <dbReference type="ARBA" id="ARBA00022478"/>
    </source>
</evidence>
<comment type="catalytic activity">
    <reaction evidence="12">
        <text>ssDNA + n NTP = ssDNA/pppN(pN)n-1 hybrid + (n-1) diphosphate.</text>
        <dbReference type="EC" id="2.7.7.101"/>
    </reaction>
</comment>
<evidence type="ECO:0000256" key="14">
    <source>
        <dbReference type="PIRSR" id="PIRSR002811-1"/>
    </source>
</evidence>
<comment type="domain">
    <text evidence="12">Contains an N-terminal zinc-binding domain, a central core domain that contains the primase activity, and a C-terminal DnaB-binding domain.</text>
</comment>
<dbReference type="InterPro" id="IPR016136">
    <property type="entry name" value="DNA_helicase_N/primase_C"/>
</dbReference>
<dbReference type="PROSITE" id="PS50880">
    <property type="entry name" value="TOPRIM"/>
    <property type="match status" value="1"/>
</dbReference>
<evidence type="ECO:0000256" key="4">
    <source>
        <dbReference type="ARBA" id="ARBA00022695"/>
    </source>
</evidence>
<dbReference type="GO" id="GO:0006269">
    <property type="term" value="P:DNA replication, synthesis of primer"/>
    <property type="evidence" value="ECO:0007669"/>
    <property type="project" value="UniProtKB-UniRule"/>
</dbReference>
<evidence type="ECO:0000256" key="6">
    <source>
        <dbReference type="ARBA" id="ARBA00022723"/>
    </source>
</evidence>
<dbReference type="InterPro" id="IPR013264">
    <property type="entry name" value="DNAG_N"/>
</dbReference>
<dbReference type="Gene3D" id="3.90.980.10">
    <property type="entry name" value="DNA primase, catalytic core, N-terminal domain"/>
    <property type="match status" value="1"/>
</dbReference>
<dbReference type="AlphaFoldDB" id="A0AAP2XRW9"/>
<evidence type="ECO:0000259" key="15">
    <source>
        <dbReference type="PROSITE" id="PS50880"/>
    </source>
</evidence>
<dbReference type="Gene3D" id="1.10.860.10">
    <property type="entry name" value="DNAb Helicase, Chain A"/>
    <property type="match status" value="1"/>
</dbReference>
<dbReference type="PANTHER" id="PTHR30313">
    <property type="entry name" value="DNA PRIMASE"/>
    <property type="match status" value="1"/>
</dbReference>
<evidence type="ECO:0000256" key="11">
    <source>
        <dbReference type="ARBA" id="ARBA00023163"/>
    </source>
</evidence>
<feature type="zinc finger region" description="CHC2-type" evidence="12 14">
    <location>
        <begin position="41"/>
        <end position="65"/>
    </location>
</feature>
<evidence type="ECO:0000256" key="12">
    <source>
        <dbReference type="HAMAP-Rule" id="MF_00974"/>
    </source>
</evidence>
<organism evidence="16 17">
    <name type="scientific">Clostridium innocuum</name>
    <dbReference type="NCBI Taxonomy" id="1522"/>
    <lineage>
        <taxon>Bacteria</taxon>
        <taxon>Bacillati</taxon>
        <taxon>Bacillota</taxon>
        <taxon>Clostridia</taxon>
        <taxon>Eubacteriales</taxon>
        <taxon>Clostridiaceae</taxon>
        <taxon>Clostridium</taxon>
    </lineage>
</organism>
<keyword evidence="7 12" id="KW-0863">Zinc-finger</keyword>
<dbReference type="InterPro" id="IPR037068">
    <property type="entry name" value="DNA_primase_core_N_sf"/>
</dbReference>
<proteinExistence type="inferred from homology"/>
<dbReference type="NCBIfam" id="TIGR01391">
    <property type="entry name" value="dnaG"/>
    <property type="match status" value="1"/>
</dbReference>
<feature type="domain" description="Toprim" evidence="15">
    <location>
        <begin position="258"/>
        <end position="339"/>
    </location>
</feature>
<evidence type="ECO:0000256" key="10">
    <source>
        <dbReference type="ARBA" id="ARBA00023125"/>
    </source>
</evidence>
<keyword evidence="8 12" id="KW-0862">Zinc</keyword>
<accession>A0AAP2XRW9</accession>
<comment type="function">
    <text evidence="12 13">RNA polymerase that catalyzes the synthesis of short RNA molecules used as primers for DNA polymerase during DNA replication.</text>
</comment>
<dbReference type="SMART" id="SM00493">
    <property type="entry name" value="TOPRIM"/>
    <property type="match status" value="1"/>
</dbReference>
<dbReference type="GO" id="GO:0000428">
    <property type="term" value="C:DNA-directed RNA polymerase complex"/>
    <property type="evidence" value="ECO:0007669"/>
    <property type="project" value="UniProtKB-KW"/>
</dbReference>
<keyword evidence="9" id="KW-0460">Magnesium</keyword>
<evidence type="ECO:0000256" key="7">
    <source>
        <dbReference type="ARBA" id="ARBA00022771"/>
    </source>
</evidence>
<dbReference type="GO" id="GO:1990077">
    <property type="term" value="C:primosome complex"/>
    <property type="evidence" value="ECO:0007669"/>
    <property type="project" value="UniProtKB-KW"/>
</dbReference>
<keyword evidence="1 12" id="KW-0240">DNA-directed RNA polymerase</keyword>
<dbReference type="PIRSF" id="PIRSF002811">
    <property type="entry name" value="DnaG"/>
    <property type="match status" value="1"/>
</dbReference>
<dbReference type="HAMAP" id="MF_00974">
    <property type="entry name" value="DNA_primase_DnaG"/>
    <property type="match status" value="1"/>
</dbReference>
<dbReference type="EC" id="2.7.7.101" evidence="12"/>
<keyword evidence="5 12" id="KW-0235">DNA replication</keyword>
<comment type="cofactor">
    <cofactor evidence="12 13 14">
        <name>Zn(2+)</name>
        <dbReference type="ChEBI" id="CHEBI:29105"/>
    </cofactor>
    <text evidence="12 13 14">Binds 1 zinc ion per monomer.</text>
</comment>
<dbReference type="InterPro" id="IPR006171">
    <property type="entry name" value="TOPRIM_dom"/>
</dbReference>
<dbReference type="Gene3D" id="3.40.1360.10">
    <property type="match status" value="1"/>
</dbReference>
<dbReference type="InterPro" id="IPR030846">
    <property type="entry name" value="DnaG_bac"/>
</dbReference>
<comment type="subunit">
    <text evidence="12">Monomer. Interacts with DnaB.</text>
</comment>
<dbReference type="Pfam" id="PF01807">
    <property type="entry name" value="Zn_ribbon_DnaG"/>
    <property type="match status" value="1"/>
</dbReference>
<dbReference type="SUPFAM" id="SSF57783">
    <property type="entry name" value="Zinc beta-ribbon"/>
    <property type="match status" value="1"/>
</dbReference>
<dbReference type="InterPro" id="IPR034151">
    <property type="entry name" value="TOPRIM_DnaG_bac"/>
</dbReference>
<dbReference type="GO" id="GO:0008270">
    <property type="term" value="F:zinc ion binding"/>
    <property type="evidence" value="ECO:0007669"/>
    <property type="project" value="UniProtKB-UniRule"/>
</dbReference>
<protein>
    <recommendedName>
        <fullName evidence="12 13">DNA primase</fullName>
        <ecNumber evidence="12">2.7.7.101</ecNumber>
    </recommendedName>
</protein>
<dbReference type="Pfam" id="PF08275">
    <property type="entry name" value="DNAG_N"/>
    <property type="match status" value="1"/>
</dbReference>
<gene>
    <name evidence="12 16" type="primary">dnaG</name>
    <name evidence="16" type="ORF">MKC95_09850</name>
</gene>
<keyword evidence="11 12" id="KW-0804">Transcription</keyword>
<sequence>MFLARLSEQEISQIRAKADIVDVIGRYVPLTRKGKSYKCVCPFHDDHDPSMSIAADKQIYKCFVCGAGGNVFMFVQNYEKISFIEAVYKVAEYAGVTLEHTLDVTPRIKDPHLQALHKACREAIEFTHYQLDTLDAKNVKEYLMRRNITEEIIKRFEIGYNPMDDALYRFLHAKKHADDDLVSAGLVRVTSLGMKDVFSHRIMIPIHDEFGEPVGFTARRVAENEEAKYINTTETDIYKKGNLIFNYHRAKQEARKAKKAYLVEGAMDVLALEKVELHNAVATLGTAMTKEQLRLLQLLHVPIVVCYDGDKAGRNATYKFGKMAREAQLPFEIVDNKYGLDPDEVIDVYGKDELRALLDKTISWIDFLFEYLLGRYNLDNYSQKKEFAQEMALEIQALQDDFEKQSYFIRLRELTEFDMQVEQPKEERRAIHQPQPPRQSFLTFPKSGRSHAEHEILSQMLNGIAASNLFKEELGFLKDDTGNKLAMYIIDYYRTHTTLAVAELLDVIREEDVKALLLEIANWELAREDVDMAVLQEAIAKEKSCFLDDKIQLLNKKIRSVNDPMEKAKLAVEKNQLIKEREEWRSAGRK</sequence>
<dbReference type="Pfam" id="PF10410">
    <property type="entry name" value="DnaB_bind"/>
    <property type="match status" value="1"/>
</dbReference>
<evidence type="ECO:0000313" key="17">
    <source>
        <dbReference type="Proteomes" id="UP001203972"/>
    </source>
</evidence>
<dbReference type="InterPro" id="IPR050219">
    <property type="entry name" value="DnaG_primase"/>
</dbReference>
<comment type="similarity">
    <text evidence="12 13">Belongs to the DnaG primase family.</text>
</comment>
<evidence type="ECO:0000256" key="9">
    <source>
        <dbReference type="ARBA" id="ARBA00022842"/>
    </source>
</evidence>
<dbReference type="Pfam" id="PF13155">
    <property type="entry name" value="Toprim_2"/>
    <property type="match status" value="1"/>
</dbReference>
<dbReference type="InterPro" id="IPR006295">
    <property type="entry name" value="DNA_primase_DnaG"/>
</dbReference>
<evidence type="ECO:0000256" key="13">
    <source>
        <dbReference type="PIRNR" id="PIRNR002811"/>
    </source>
</evidence>
<keyword evidence="6 12" id="KW-0479">Metal-binding</keyword>
<dbReference type="SUPFAM" id="SSF56731">
    <property type="entry name" value="DNA primase core"/>
    <property type="match status" value="1"/>
</dbReference>
<comment type="caution">
    <text evidence="16">The sequence shown here is derived from an EMBL/GenBank/DDBJ whole genome shotgun (WGS) entry which is preliminary data.</text>
</comment>
<dbReference type="GO" id="GO:0005737">
    <property type="term" value="C:cytoplasm"/>
    <property type="evidence" value="ECO:0007669"/>
    <property type="project" value="TreeGrafter"/>
</dbReference>
<dbReference type="CDD" id="cd03364">
    <property type="entry name" value="TOPRIM_DnaG_primases"/>
    <property type="match status" value="1"/>
</dbReference>
<dbReference type="InterPro" id="IPR036977">
    <property type="entry name" value="DNA_primase_Znf_CHC2"/>
</dbReference>
<evidence type="ECO:0000256" key="2">
    <source>
        <dbReference type="ARBA" id="ARBA00022515"/>
    </source>
</evidence>
<evidence type="ECO:0000256" key="5">
    <source>
        <dbReference type="ARBA" id="ARBA00022705"/>
    </source>
</evidence>
<keyword evidence="3 12" id="KW-0808">Transferase</keyword>
<dbReference type="EMBL" id="JAKTMA010000015">
    <property type="protein sequence ID" value="MCR0233067.1"/>
    <property type="molecule type" value="Genomic_DNA"/>
</dbReference>
<dbReference type="InterPro" id="IPR019475">
    <property type="entry name" value="DNA_primase_DnaB-bd"/>
</dbReference>
<keyword evidence="10 12" id="KW-0238">DNA-binding</keyword>